<dbReference type="OMA" id="NHCAMSV"/>
<dbReference type="RefSeq" id="WP_014845400.1">
    <property type="nucleotide sequence ID" value="NZ_CAJZDL010000113.1"/>
</dbReference>
<gene>
    <name evidence="3" type="primary">copZ</name>
    <name evidence="2" type="ORF">J5A53_14375</name>
    <name evidence="3" type="ORF">NCTC12967_00263</name>
</gene>
<proteinExistence type="predicted"/>
<dbReference type="Gene3D" id="3.30.70.100">
    <property type="match status" value="1"/>
</dbReference>
<dbReference type="AlphaFoldDB" id="A0A3N4CXB3"/>
<keyword evidence="4" id="KW-1185">Reference proteome</keyword>
<dbReference type="GO" id="GO:0006825">
    <property type="term" value="P:copper ion transport"/>
    <property type="evidence" value="ECO:0007669"/>
    <property type="project" value="InterPro"/>
</dbReference>
<name>A0A3N4CXB3_9ACTN</name>
<dbReference type="EMBL" id="LR134406">
    <property type="protein sequence ID" value="VEH68999.1"/>
    <property type="molecule type" value="Genomic_DNA"/>
</dbReference>
<reference evidence="2" key="2">
    <citation type="submission" date="2021-03" db="EMBL/GenBank/DDBJ databases">
        <title>Human Oral Microbial Genomes.</title>
        <authorList>
            <person name="Johnston C.D."/>
            <person name="Chen T."/>
            <person name="Dewhirst F.E."/>
        </authorList>
    </citation>
    <scope>NUCLEOTIDE SEQUENCE</scope>
    <source>
        <strain evidence="2">F0714</strain>
    </source>
</reference>
<dbReference type="InterPro" id="IPR000428">
    <property type="entry name" value="Cu-bd"/>
</dbReference>
<feature type="domain" description="HMA" evidence="1">
    <location>
        <begin position="1"/>
        <end position="69"/>
    </location>
</feature>
<dbReference type="OrthoDB" id="9813965at2"/>
<dbReference type="InterPro" id="IPR006121">
    <property type="entry name" value="HMA_dom"/>
</dbReference>
<dbReference type="Pfam" id="PF00403">
    <property type="entry name" value="HMA"/>
    <property type="match status" value="1"/>
</dbReference>
<protein>
    <submittedName>
        <fullName evidence="3">Copper chaperone CopZ</fullName>
    </submittedName>
    <submittedName>
        <fullName evidence="2">Heavy-metal-associated domain-containing protein</fullName>
    </submittedName>
</protein>
<evidence type="ECO:0000259" key="1">
    <source>
        <dbReference type="PROSITE" id="PS50846"/>
    </source>
</evidence>
<dbReference type="Proteomes" id="UP000677180">
    <property type="component" value="Chromosome"/>
</dbReference>
<dbReference type="PROSITE" id="PS50846">
    <property type="entry name" value="HMA_2"/>
    <property type="match status" value="1"/>
</dbReference>
<organism evidence="3 4">
    <name type="scientific">Arachnia propionica</name>
    <dbReference type="NCBI Taxonomy" id="1750"/>
    <lineage>
        <taxon>Bacteria</taxon>
        <taxon>Bacillati</taxon>
        <taxon>Actinomycetota</taxon>
        <taxon>Actinomycetes</taxon>
        <taxon>Propionibacteriales</taxon>
        <taxon>Propionibacteriaceae</taxon>
        <taxon>Arachnia</taxon>
    </lineage>
</organism>
<dbReference type="CDD" id="cd00371">
    <property type="entry name" value="HMA"/>
    <property type="match status" value="1"/>
</dbReference>
<dbReference type="Proteomes" id="UP000273044">
    <property type="component" value="Chromosome"/>
</dbReference>
<sequence length="69" mass="7421">MKTDYAVAGMTCGHCASHVTEEIQTIKGVKSVSVDWESGRMVIESDEKIPFDAVVEAVAEAGDYTVKEA</sequence>
<evidence type="ECO:0000313" key="3">
    <source>
        <dbReference type="EMBL" id="VEH68999.1"/>
    </source>
</evidence>
<dbReference type="GO" id="GO:0005507">
    <property type="term" value="F:copper ion binding"/>
    <property type="evidence" value="ECO:0007669"/>
    <property type="project" value="InterPro"/>
</dbReference>
<dbReference type="InterPro" id="IPR036163">
    <property type="entry name" value="HMA_dom_sf"/>
</dbReference>
<dbReference type="GeneID" id="64405762"/>
<reference evidence="3 4" key="1">
    <citation type="submission" date="2018-12" db="EMBL/GenBank/DDBJ databases">
        <authorList>
            <consortium name="Pathogen Informatics"/>
        </authorList>
    </citation>
    <scope>NUCLEOTIDE SEQUENCE [LARGE SCALE GENOMIC DNA]</scope>
    <source>
        <strain evidence="3 4">NCTC12967</strain>
    </source>
</reference>
<dbReference type="PRINTS" id="PR00944">
    <property type="entry name" value="CUEXPORT"/>
</dbReference>
<evidence type="ECO:0000313" key="2">
    <source>
        <dbReference type="EMBL" id="QUC10923.1"/>
    </source>
</evidence>
<dbReference type="EMBL" id="CP072385">
    <property type="protein sequence ID" value="QUC10923.1"/>
    <property type="molecule type" value="Genomic_DNA"/>
</dbReference>
<dbReference type="SUPFAM" id="SSF55008">
    <property type="entry name" value="HMA, heavy metal-associated domain"/>
    <property type="match status" value="1"/>
</dbReference>
<accession>A0A3N4CXB3</accession>
<evidence type="ECO:0000313" key="4">
    <source>
        <dbReference type="Proteomes" id="UP000273044"/>
    </source>
</evidence>